<keyword evidence="5 11" id="KW-0863">Zinc-finger</keyword>
<feature type="domain" description="C2H2-type" evidence="13">
    <location>
        <begin position="40"/>
        <end position="68"/>
    </location>
</feature>
<dbReference type="PANTHER" id="PTHR24392:SF56">
    <property type="entry name" value="ZINC FINGER PROTEIN 510"/>
    <property type="match status" value="1"/>
</dbReference>
<feature type="region of interest" description="Disordered" evidence="12">
    <location>
        <begin position="107"/>
        <end position="225"/>
    </location>
</feature>
<reference evidence="14" key="1">
    <citation type="submission" date="2021-06" db="EMBL/GenBank/DDBJ databases">
        <authorList>
            <person name="Hodson N. C."/>
            <person name="Mongue J. A."/>
            <person name="Jaron S. K."/>
        </authorList>
    </citation>
    <scope>NUCLEOTIDE SEQUENCE</scope>
</reference>
<feature type="compositionally biased region" description="Basic and acidic residues" evidence="12">
    <location>
        <begin position="137"/>
        <end position="150"/>
    </location>
</feature>
<keyword evidence="8" id="KW-0238">DNA-binding</keyword>
<dbReference type="OrthoDB" id="6077919at2759"/>
<keyword evidence="6" id="KW-0862">Zinc</keyword>
<evidence type="ECO:0000256" key="10">
    <source>
        <dbReference type="ARBA" id="ARBA00023242"/>
    </source>
</evidence>
<feature type="non-terminal residue" evidence="14">
    <location>
        <position position="1"/>
    </location>
</feature>
<dbReference type="SMART" id="SM00355">
    <property type="entry name" value="ZnF_C2H2"/>
    <property type="match status" value="3"/>
</dbReference>
<comment type="subcellular location">
    <subcellularLocation>
        <location evidence="1">Nucleus</location>
    </subcellularLocation>
</comment>
<evidence type="ECO:0000259" key="13">
    <source>
        <dbReference type="PROSITE" id="PS50157"/>
    </source>
</evidence>
<evidence type="ECO:0000256" key="8">
    <source>
        <dbReference type="ARBA" id="ARBA00023125"/>
    </source>
</evidence>
<dbReference type="PANTHER" id="PTHR24392">
    <property type="entry name" value="ZINC FINGER PROTEIN"/>
    <property type="match status" value="1"/>
</dbReference>
<dbReference type="FunFam" id="3.30.160.60:FF:000446">
    <property type="entry name" value="Zinc finger protein"/>
    <property type="match status" value="1"/>
</dbReference>
<evidence type="ECO:0000256" key="2">
    <source>
        <dbReference type="ARBA" id="ARBA00006991"/>
    </source>
</evidence>
<comment type="caution">
    <text evidence="14">The sequence shown here is derived from an EMBL/GenBank/DDBJ whole genome shotgun (WGS) entry which is preliminary data.</text>
</comment>
<name>A0A8J2KW72_9HEXA</name>
<organism evidence="14 15">
    <name type="scientific">Allacma fusca</name>
    <dbReference type="NCBI Taxonomy" id="39272"/>
    <lineage>
        <taxon>Eukaryota</taxon>
        <taxon>Metazoa</taxon>
        <taxon>Ecdysozoa</taxon>
        <taxon>Arthropoda</taxon>
        <taxon>Hexapoda</taxon>
        <taxon>Collembola</taxon>
        <taxon>Symphypleona</taxon>
        <taxon>Sminthuridae</taxon>
        <taxon>Allacma</taxon>
    </lineage>
</organism>
<proteinExistence type="inferred from homology"/>
<keyword evidence="7" id="KW-0805">Transcription regulation</keyword>
<gene>
    <name evidence="14" type="ORF">AFUS01_LOCUS21950</name>
</gene>
<keyword evidence="3" id="KW-0479">Metal-binding</keyword>
<evidence type="ECO:0000313" key="14">
    <source>
        <dbReference type="EMBL" id="CAG7733510.1"/>
    </source>
</evidence>
<dbReference type="GO" id="GO:0005634">
    <property type="term" value="C:nucleus"/>
    <property type="evidence" value="ECO:0007669"/>
    <property type="project" value="UniProtKB-SubCell"/>
</dbReference>
<evidence type="ECO:0000256" key="5">
    <source>
        <dbReference type="ARBA" id="ARBA00022771"/>
    </source>
</evidence>
<evidence type="ECO:0000256" key="6">
    <source>
        <dbReference type="ARBA" id="ARBA00022833"/>
    </source>
</evidence>
<dbReference type="GO" id="GO:0008270">
    <property type="term" value="F:zinc ion binding"/>
    <property type="evidence" value="ECO:0007669"/>
    <property type="project" value="UniProtKB-KW"/>
</dbReference>
<dbReference type="InterPro" id="IPR013087">
    <property type="entry name" value="Znf_C2H2_type"/>
</dbReference>
<keyword evidence="4" id="KW-0677">Repeat</keyword>
<dbReference type="EMBL" id="CAJVCH010249993">
    <property type="protein sequence ID" value="CAG7733510.1"/>
    <property type="molecule type" value="Genomic_DNA"/>
</dbReference>
<evidence type="ECO:0000256" key="9">
    <source>
        <dbReference type="ARBA" id="ARBA00023163"/>
    </source>
</evidence>
<keyword evidence="9" id="KW-0804">Transcription</keyword>
<feature type="compositionally biased region" description="Polar residues" evidence="12">
    <location>
        <begin position="112"/>
        <end position="136"/>
    </location>
</feature>
<evidence type="ECO:0000256" key="7">
    <source>
        <dbReference type="ARBA" id="ARBA00023015"/>
    </source>
</evidence>
<accession>A0A8J2KW72</accession>
<keyword evidence="10" id="KW-0539">Nucleus</keyword>
<keyword evidence="15" id="KW-1185">Reference proteome</keyword>
<evidence type="ECO:0000256" key="4">
    <source>
        <dbReference type="ARBA" id="ARBA00022737"/>
    </source>
</evidence>
<evidence type="ECO:0000256" key="1">
    <source>
        <dbReference type="ARBA" id="ARBA00004123"/>
    </source>
</evidence>
<evidence type="ECO:0000256" key="12">
    <source>
        <dbReference type="SAM" id="MobiDB-lite"/>
    </source>
</evidence>
<protein>
    <recommendedName>
        <fullName evidence="13">C2H2-type domain-containing protein</fullName>
    </recommendedName>
</protein>
<dbReference type="FunFam" id="3.30.160.60:FF:000075">
    <property type="entry name" value="Putative zinc finger protein 536"/>
    <property type="match status" value="1"/>
</dbReference>
<comment type="similarity">
    <text evidence="2">Belongs to the krueppel C2H2-type zinc-finger protein family.</text>
</comment>
<dbReference type="AlphaFoldDB" id="A0A8J2KW72"/>
<feature type="compositionally biased region" description="Polar residues" evidence="12">
    <location>
        <begin position="214"/>
        <end position="224"/>
    </location>
</feature>
<sequence>LHVRQHTGEKPYKCPACPFSTGDHNSLRKHKRRHTDHKPYECPHCDYSAIQSHAFKKHVLAVHPGQEIIFVCPCCSFVTVNEKLFEVHQKDHEEGRIRSNEHEAHPKHYYPEQNNPITSNVCNDESTQASTESNESIDGKTRAKFWLREDDSMDVPDTGGITIPASESEKDHLHQHERPLYSSDSGSMDAGTEKPDSCDSFIPPGSSFRIDDSSVLSPHPSTVDISDHRDLLTQVRDDTTEKQKPREVGSGLVGKIHGEEETRSFTTLNATGAFEPIDETRAISILTELLAEGDSNTLNQFFLEPLLNDSVDLPGILSNEHSNDGTLEKLFNMNVTGFSN</sequence>
<evidence type="ECO:0000256" key="3">
    <source>
        <dbReference type="ARBA" id="ARBA00022723"/>
    </source>
</evidence>
<evidence type="ECO:0000313" key="15">
    <source>
        <dbReference type="Proteomes" id="UP000708208"/>
    </source>
</evidence>
<feature type="domain" description="C2H2-type" evidence="13">
    <location>
        <begin position="12"/>
        <end position="39"/>
    </location>
</feature>
<dbReference type="PROSITE" id="PS50157">
    <property type="entry name" value="ZINC_FINGER_C2H2_2"/>
    <property type="match status" value="2"/>
</dbReference>
<dbReference type="GO" id="GO:0003677">
    <property type="term" value="F:DNA binding"/>
    <property type="evidence" value="ECO:0007669"/>
    <property type="project" value="UniProtKB-KW"/>
</dbReference>
<dbReference type="Proteomes" id="UP000708208">
    <property type="component" value="Unassembled WGS sequence"/>
</dbReference>
<feature type="compositionally biased region" description="Basic and acidic residues" evidence="12">
    <location>
        <begin position="167"/>
        <end position="179"/>
    </location>
</feature>
<evidence type="ECO:0000256" key="11">
    <source>
        <dbReference type="PROSITE-ProRule" id="PRU00042"/>
    </source>
</evidence>